<sequence length="913" mass="99158">MTEQIPHNLRTAAPSMVGRRAELAELTVLIASHRLVTIAGPGGCGKTRLAAELSARRVVLPVDPPAGADELRWLDLASAPDATTLLRSCARELGVHLEAGKRDPVAALVARIRNRRVILVLDACEHLLDPVADLVEHILTECPGISVVATSREPLSVPGETVWRVPALNADDAAQLFMERARSVAQDLPPHAPEAAAICARLDGLPLAIELAAAWTRMLSPAQILAGLDDRFRLLTGGMRRSIPRHRTLEASMAWSYDLLEGQERSVLGCLAVFVGDFGIPAVDEVCEISPEDGETIQLLARLVDKSLIIIAARDGEQARFRLLDTVREYAGDRLAETGGFAQTRDRHLDWCLGRLHAVEQLLRSDQDAALRLFDEIEPDAATALDWALQADDRRQASGRRLAQLMVTPWFLRSRSDLARPLMTRAIASTVEPDDGLQPLLESDLALIDIVAGRRAPALAPHSATTEENLLARARFGLVDAYEASFYDHEACERESRAASELGGRAGDPLVEDFGLILAAYSLTARERHDEARELAAPASARARARGDRFCTAFALGVEQFGAMQTGHLADAIRLGHDAIALAAPLGDYFCVGTLTANLALAMALSGDHDGVLRIMAPLIDVTDSRPDIDVVGLPVPIGYSYLRAGGWEEAQRWFDRGLARLTPGRPDWTAARCLPGAVEALRRLGRITEATALAERGQHLPITAPDFVANLAEQRAHLVSTDSPFAESLHQRALDIRIRSGLRTFIPDSLDALARCQARERPADAARLLASSTAAREAMHYPRSAGGDHDHDLLFTDLSERLGSRPFDEAWRHGLVTRVDEACDLAQRGRRRPARPGTGWASLTPAELAVAQIAAQGRTNPDIARELVVSRATVKTHLYHVFAKLGIGNRTELAAIAHSQSRLPIPEDGPPR</sequence>
<dbReference type="GO" id="GO:0043531">
    <property type="term" value="F:ADP binding"/>
    <property type="evidence" value="ECO:0007669"/>
    <property type="project" value="InterPro"/>
</dbReference>
<dbReference type="EMBL" id="CACRYJ010000025">
    <property type="protein sequence ID" value="VZO36718.1"/>
    <property type="molecule type" value="Genomic_DNA"/>
</dbReference>
<dbReference type="InterPro" id="IPR016032">
    <property type="entry name" value="Sig_transdc_resp-reg_C-effctor"/>
</dbReference>
<evidence type="ECO:0000313" key="2">
    <source>
        <dbReference type="EMBL" id="VZO36718.1"/>
    </source>
</evidence>
<dbReference type="SUPFAM" id="SSF48452">
    <property type="entry name" value="TPR-like"/>
    <property type="match status" value="1"/>
</dbReference>
<dbReference type="InterPro" id="IPR036388">
    <property type="entry name" value="WH-like_DNA-bd_sf"/>
</dbReference>
<proteinExistence type="predicted"/>
<dbReference type="InterPro" id="IPR011990">
    <property type="entry name" value="TPR-like_helical_dom_sf"/>
</dbReference>
<organism evidence="2 3">
    <name type="scientific">Occultella aeris</name>
    <dbReference type="NCBI Taxonomy" id="2761496"/>
    <lineage>
        <taxon>Bacteria</taxon>
        <taxon>Bacillati</taxon>
        <taxon>Actinomycetota</taxon>
        <taxon>Actinomycetes</taxon>
        <taxon>Micrococcales</taxon>
        <taxon>Ruaniaceae</taxon>
        <taxon>Occultella</taxon>
    </lineage>
</organism>
<dbReference type="GO" id="GO:0003677">
    <property type="term" value="F:DNA binding"/>
    <property type="evidence" value="ECO:0007669"/>
    <property type="project" value="InterPro"/>
</dbReference>
<feature type="domain" description="HTH luxR-type" evidence="1">
    <location>
        <begin position="837"/>
        <end position="902"/>
    </location>
</feature>
<dbReference type="RefSeq" id="WP_156740699.1">
    <property type="nucleotide sequence ID" value="NZ_CACRYJ010000025.1"/>
</dbReference>
<dbReference type="CDD" id="cd06170">
    <property type="entry name" value="LuxR_C_like"/>
    <property type="match status" value="1"/>
</dbReference>
<reference evidence="2 3" key="1">
    <citation type="submission" date="2019-11" db="EMBL/GenBank/DDBJ databases">
        <authorList>
            <person name="Criscuolo A."/>
        </authorList>
    </citation>
    <scope>NUCLEOTIDE SEQUENCE [LARGE SCALE GENOMIC DNA]</scope>
    <source>
        <strain evidence="2">CIP111667</strain>
    </source>
</reference>
<dbReference type="PRINTS" id="PR00364">
    <property type="entry name" value="DISEASERSIST"/>
</dbReference>
<dbReference type="PANTHER" id="PTHR47691:SF3">
    <property type="entry name" value="HTH-TYPE TRANSCRIPTIONAL REGULATOR RV0890C-RELATED"/>
    <property type="match status" value="1"/>
</dbReference>
<dbReference type="SUPFAM" id="SSF52540">
    <property type="entry name" value="P-loop containing nucleoside triphosphate hydrolases"/>
    <property type="match status" value="1"/>
</dbReference>
<evidence type="ECO:0000259" key="1">
    <source>
        <dbReference type="PROSITE" id="PS50043"/>
    </source>
</evidence>
<dbReference type="PRINTS" id="PR00038">
    <property type="entry name" value="HTHLUXR"/>
</dbReference>
<dbReference type="PANTHER" id="PTHR47691">
    <property type="entry name" value="REGULATOR-RELATED"/>
    <property type="match status" value="1"/>
</dbReference>
<dbReference type="Gene3D" id="3.40.50.300">
    <property type="entry name" value="P-loop containing nucleotide triphosphate hydrolases"/>
    <property type="match status" value="1"/>
</dbReference>
<dbReference type="InterPro" id="IPR027417">
    <property type="entry name" value="P-loop_NTPase"/>
</dbReference>
<gene>
    <name evidence="2" type="ORF">HALOF300_01896</name>
</gene>
<evidence type="ECO:0000313" key="3">
    <source>
        <dbReference type="Proteomes" id="UP000419743"/>
    </source>
</evidence>
<dbReference type="Pfam" id="PF25872">
    <property type="entry name" value="HTH_77"/>
    <property type="match status" value="1"/>
</dbReference>
<dbReference type="GO" id="GO:0006355">
    <property type="term" value="P:regulation of DNA-templated transcription"/>
    <property type="evidence" value="ECO:0007669"/>
    <property type="project" value="InterPro"/>
</dbReference>
<dbReference type="Proteomes" id="UP000419743">
    <property type="component" value="Unassembled WGS sequence"/>
</dbReference>
<dbReference type="InterPro" id="IPR058852">
    <property type="entry name" value="HTH_77"/>
</dbReference>
<protein>
    <submittedName>
        <fullName evidence="2">HTH-type transcriptional regulator/MT0914</fullName>
    </submittedName>
</protein>
<dbReference type="SUPFAM" id="SSF46894">
    <property type="entry name" value="C-terminal effector domain of the bipartite response regulators"/>
    <property type="match status" value="1"/>
</dbReference>
<comment type="caution">
    <text evidence="2">The sequence shown here is derived from an EMBL/GenBank/DDBJ whole genome shotgun (WGS) entry which is preliminary data.</text>
</comment>
<accession>A0A7M4DIE5</accession>
<dbReference type="PROSITE" id="PS00622">
    <property type="entry name" value="HTH_LUXR_1"/>
    <property type="match status" value="1"/>
</dbReference>
<name>A0A7M4DIE5_9MICO</name>
<dbReference type="SMART" id="SM00421">
    <property type="entry name" value="HTH_LUXR"/>
    <property type="match status" value="1"/>
</dbReference>
<keyword evidence="3" id="KW-1185">Reference proteome</keyword>
<dbReference type="Pfam" id="PF00196">
    <property type="entry name" value="GerE"/>
    <property type="match status" value="1"/>
</dbReference>
<dbReference type="PROSITE" id="PS50043">
    <property type="entry name" value="HTH_LUXR_2"/>
    <property type="match status" value="1"/>
</dbReference>
<dbReference type="AlphaFoldDB" id="A0A7M4DIE5"/>
<dbReference type="InterPro" id="IPR000792">
    <property type="entry name" value="Tscrpt_reg_LuxR_C"/>
</dbReference>
<dbReference type="Gene3D" id="1.10.10.10">
    <property type="entry name" value="Winged helix-like DNA-binding domain superfamily/Winged helix DNA-binding domain"/>
    <property type="match status" value="1"/>
</dbReference>